<dbReference type="InterPro" id="IPR016024">
    <property type="entry name" value="ARM-type_fold"/>
</dbReference>
<dbReference type="RefSeq" id="WP_107186187.1">
    <property type="nucleotide sequence ID" value="NZ_JAWQGC010000001.1"/>
</dbReference>
<sequence length="232" mass="26786">MSFVIPMVIYMQQQLAQSADKAVAAQMQSSLSVKQPCYGISTEQRHDIFQLAVAHTTIDTADNYHRLLLWLWSGVYREERYLALDAGEYYQLFINEQAWPIYSEMLETVDGIDVGDRLVTNLISPVLKQHREFESDVIAWRDSDNKWLRRAALLAQVNHQTETNLALLCDTILHLADDKEFEVQQAIGLALRNYSETDFPFVDQFIKAHFSRLQPQARREARKVSMVMSVDS</sequence>
<name>A0A2T3KPX8_PHOLD</name>
<organism evidence="1 2">
    <name type="scientific">Photobacterium leiognathi subsp. mandapamensis</name>
    <name type="common">Photobacterium mandapamensis</name>
    <dbReference type="NCBI Taxonomy" id="48408"/>
    <lineage>
        <taxon>Bacteria</taxon>
        <taxon>Pseudomonadati</taxon>
        <taxon>Pseudomonadota</taxon>
        <taxon>Gammaproteobacteria</taxon>
        <taxon>Vibrionales</taxon>
        <taxon>Vibrionaceae</taxon>
        <taxon>Photobacterium</taxon>
    </lineage>
</organism>
<reference evidence="1 2" key="1">
    <citation type="submission" date="2018-03" db="EMBL/GenBank/DDBJ databases">
        <title>Whole genome sequencing of Histamine producing bacteria.</title>
        <authorList>
            <person name="Butler K."/>
        </authorList>
    </citation>
    <scope>NUCLEOTIDE SEQUENCE [LARGE SCALE GENOMIC DNA]</scope>
    <source>
        <strain evidence="1 2">Res.4.1</strain>
    </source>
</reference>
<dbReference type="PANTHER" id="PTHR34070">
    <property type="entry name" value="ARMADILLO-TYPE FOLD"/>
    <property type="match status" value="1"/>
</dbReference>
<protein>
    <submittedName>
        <fullName evidence="1">DNA alkylation repair protein</fullName>
    </submittedName>
</protein>
<dbReference type="AlphaFoldDB" id="A0A2T3KPX8"/>
<dbReference type="PANTHER" id="PTHR34070:SF1">
    <property type="entry name" value="DNA ALKYLATION REPAIR PROTEIN"/>
    <property type="match status" value="1"/>
</dbReference>
<dbReference type="SUPFAM" id="SSF48371">
    <property type="entry name" value="ARM repeat"/>
    <property type="match status" value="1"/>
</dbReference>
<dbReference type="InterPro" id="IPR014825">
    <property type="entry name" value="DNA_alkylation"/>
</dbReference>
<dbReference type="Proteomes" id="UP000240530">
    <property type="component" value="Unassembled WGS sequence"/>
</dbReference>
<evidence type="ECO:0000313" key="1">
    <source>
        <dbReference type="EMBL" id="PSV06776.1"/>
    </source>
</evidence>
<comment type="caution">
    <text evidence="1">The sequence shown here is derived from an EMBL/GenBank/DDBJ whole genome shotgun (WGS) entry which is preliminary data.</text>
</comment>
<dbReference type="Pfam" id="PF08713">
    <property type="entry name" value="DNA_alkylation"/>
    <property type="match status" value="1"/>
</dbReference>
<dbReference type="EMBL" id="PYNS01000037">
    <property type="protein sequence ID" value="PSV06776.1"/>
    <property type="molecule type" value="Genomic_DNA"/>
</dbReference>
<evidence type="ECO:0000313" key="2">
    <source>
        <dbReference type="Proteomes" id="UP000240530"/>
    </source>
</evidence>
<dbReference type="Gene3D" id="1.25.10.90">
    <property type="match status" value="1"/>
</dbReference>
<accession>A0A2T3KPX8</accession>
<proteinExistence type="predicted"/>
<gene>
    <name evidence="1" type="ORF">C0W93_20300</name>
</gene>